<feature type="compositionally biased region" description="Polar residues" evidence="1">
    <location>
        <begin position="68"/>
        <end position="85"/>
    </location>
</feature>
<feature type="compositionally biased region" description="Basic residues" evidence="1">
    <location>
        <begin position="148"/>
        <end position="157"/>
    </location>
</feature>
<proteinExistence type="predicted"/>
<accession>A0A6H0XQ34</accession>
<feature type="region of interest" description="Disordered" evidence="1">
    <location>
        <begin position="1"/>
        <end position="87"/>
    </location>
</feature>
<sequence>MGRRGSKASESHKWRGTEHLRSDRDQPSSNEVKSRTETQIERPLRRPLNDAHHSIPTAAGRPFRSDHNLATNGTLPRTKALSNRTHPAGLKTLTSLIPRASLASAIDPTVLNGGDQVAEQEQESRARRYYSQGKPGQSNHTLPGAKVKTIKTTKKSKKIEISAMAEAAEKGDDQEEHEGEDEDEEEEHLEEDIMVKQGSAVAPLKSRRMPVLGTITRYGFSPASLKVKRSSSDALNLEQSDEKTNDRVTQEYN</sequence>
<evidence type="ECO:0000313" key="3">
    <source>
        <dbReference type="Proteomes" id="UP000503462"/>
    </source>
</evidence>
<feature type="region of interest" description="Disordered" evidence="1">
    <location>
        <begin position="219"/>
        <end position="253"/>
    </location>
</feature>
<feature type="compositionally biased region" description="Acidic residues" evidence="1">
    <location>
        <begin position="172"/>
        <end position="192"/>
    </location>
</feature>
<feature type="compositionally biased region" description="Basic and acidic residues" evidence="1">
    <location>
        <begin position="7"/>
        <end position="53"/>
    </location>
</feature>
<dbReference type="Proteomes" id="UP000503462">
    <property type="component" value="Chromosome 2"/>
</dbReference>
<gene>
    <name evidence="2" type="ORF">AMS68_002265</name>
</gene>
<dbReference type="AlphaFoldDB" id="A0A6H0XQ34"/>
<reference evidence="2 3" key="1">
    <citation type="journal article" date="2016" name="Sci. Rep.">
        <title>Peltaster fructicola genome reveals evolution from an invasive phytopathogen to an ectophytic parasite.</title>
        <authorList>
            <person name="Xu C."/>
            <person name="Chen H."/>
            <person name="Gleason M.L."/>
            <person name="Xu J.R."/>
            <person name="Liu H."/>
            <person name="Zhang R."/>
            <person name="Sun G."/>
        </authorList>
    </citation>
    <scope>NUCLEOTIDE SEQUENCE [LARGE SCALE GENOMIC DNA]</scope>
    <source>
        <strain evidence="2 3">LNHT1506</strain>
    </source>
</reference>
<organism evidence="2 3">
    <name type="scientific">Peltaster fructicola</name>
    <dbReference type="NCBI Taxonomy" id="286661"/>
    <lineage>
        <taxon>Eukaryota</taxon>
        <taxon>Fungi</taxon>
        <taxon>Dikarya</taxon>
        <taxon>Ascomycota</taxon>
        <taxon>Pezizomycotina</taxon>
        <taxon>Dothideomycetes</taxon>
        <taxon>Dothideomycetes incertae sedis</taxon>
        <taxon>Peltaster</taxon>
    </lineage>
</organism>
<keyword evidence="3" id="KW-1185">Reference proteome</keyword>
<feature type="region of interest" description="Disordered" evidence="1">
    <location>
        <begin position="113"/>
        <end position="201"/>
    </location>
</feature>
<dbReference type="EMBL" id="CP051140">
    <property type="protein sequence ID" value="QIW96747.1"/>
    <property type="molecule type" value="Genomic_DNA"/>
</dbReference>
<evidence type="ECO:0000313" key="2">
    <source>
        <dbReference type="EMBL" id="QIW96747.1"/>
    </source>
</evidence>
<protein>
    <submittedName>
        <fullName evidence="2">Uncharacterized protein</fullName>
    </submittedName>
</protein>
<evidence type="ECO:0000256" key="1">
    <source>
        <dbReference type="SAM" id="MobiDB-lite"/>
    </source>
</evidence>
<feature type="compositionally biased region" description="Basic and acidic residues" evidence="1">
    <location>
        <begin position="240"/>
        <end position="253"/>
    </location>
</feature>
<name>A0A6H0XQ34_9PEZI</name>